<feature type="compositionally biased region" description="Basic and acidic residues" evidence="1">
    <location>
        <begin position="35"/>
        <end position="45"/>
    </location>
</feature>
<accession>A0A0R3TB45</accession>
<dbReference type="WBParaSite" id="HNAJ_0000428401-mRNA-1">
    <property type="protein sequence ID" value="HNAJ_0000428401-mRNA-1"/>
    <property type="gene ID" value="HNAJ_0000428401"/>
</dbReference>
<reference evidence="4" key="1">
    <citation type="submission" date="2017-02" db="UniProtKB">
        <authorList>
            <consortium name="WormBaseParasite"/>
        </authorList>
    </citation>
    <scope>IDENTIFICATION</scope>
</reference>
<reference evidence="2 3" key="2">
    <citation type="submission" date="2018-11" db="EMBL/GenBank/DDBJ databases">
        <authorList>
            <consortium name="Pathogen Informatics"/>
        </authorList>
    </citation>
    <scope>NUCLEOTIDE SEQUENCE [LARGE SCALE GENOMIC DNA]</scope>
</reference>
<feature type="region of interest" description="Disordered" evidence="1">
    <location>
        <begin position="267"/>
        <end position="316"/>
    </location>
</feature>
<feature type="region of interest" description="Disordered" evidence="1">
    <location>
        <begin position="354"/>
        <end position="441"/>
    </location>
</feature>
<name>A0A0R3TB45_RODNA</name>
<organism evidence="4">
    <name type="scientific">Rodentolepis nana</name>
    <name type="common">Dwarf tapeworm</name>
    <name type="synonym">Hymenolepis nana</name>
    <dbReference type="NCBI Taxonomy" id="102285"/>
    <lineage>
        <taxon>Eukaryota</taxon>
        <taxon>Metazoa</taxon>
        <taxon>Spiralia</taxon>
        <taxon>Lophotrochozoa</taxon>
        <taxon>Platyhelminthes</taxon>
        <taxon>Cestoda</taxon>
        <taxon>Eucestoda</taxon>
        <taxon>Cyclophyllidea</taxon>
        <taxon>Hymenolepididae</taxon>
        <taxon>Rodentolepis</taxon>
    </lineage>
</organism>
<dbReference type="AlphaFoldDB" id="A0A0R3TB45"/>
<dbReference type="Proteomes" id="UP000278807">
    <property type="component" value="Unassembled WGS sequence"/>
</dbReference>
<gene>
    <name evidence="2" type="ORF">HNAJ_LOCUS4282</name>
</gene>
<feature type="region of interest" description="Disordered" evidence="1">
    <location>
        <begin position="162"/>
        <end position="220"/>
    </location>
</feature>
<feature type="compositionally biased region" description="Polar residues" evidence="1">
    <location>
        <begin position="1"/>
        <end position="25"/>
    </location>
</feature>
<feature type="compositionally biased region" description="Basic residues" evidence="1">
    <location>
        <begin position="372"/>
        <end position="381"/>
    </location>
</feature>
<keyword evidence="3" id="KW-1185">Reference proteome</keyword>
<evidence type="ECO:0000313" key="3">
    <source>
        <dbReference type="Proteomes" id="UP000278807"/>
    </source>
</evidence>
<feature type="region of interest" description="Disordered" evidence="1">
    <location>
        <begin position="1"/>
        <end position="130"/>
    </location>
</feature>
<protein>
    <submittedName>
        <fullName evidence="4">Histone-lysine N-methyltransferase ASH1L</fullName>
    </submittedName>
</protein>
<feature type="compositionally biased region" description="Acidic residues" evidence="1">
    <location>
        <begin position="163"/>
        <end position="176"/>
    </location>
</feature>
<dbReference type="OrthoDB" id="10555992at2759"/>
<dbReference type="EMBL" id="UZAE01002914">
    <property type="protein sequence ID" value="VDO00142.1"/>
    <property type="molecule type" value="Genomic_DNA"/>
</dbReference>
<evidence type="ECO:0000313" key="2">
    <source>
        <dbReference type="EMBL" id="VDO00142.1"/>
    </source>
</evidence>
<feature type="compositionally biased region" description="Low complexity" evidence="1">
    <location>
        <begin position="292"/>
        <end position="302"/>
    </location>
</feature>
<evidence type="ECO:0000313" key="4">
    <source>
        <dbReference type="WBParaSite" id="HNAJ_0000428401-mRNA-1"/>
    </source>
</evidence>
<evidence type="ECO:0000256" key="1">
    <source>
        <dbReference type="SAM" id="MobiDB-lite"/>
    </source>
</evidence>
<feature type="compositionally biased region" description="Basic and acidic residues" evidence="1">
    <location>
        <begin position="357"/>
        <end position="371"/>
    </location>
</feature>
<proteinExistence type="predicted"/>
<sequence length="441" mass="50103">MNGNDPELSSQNLSEENPNPETDIQVSVDVGAVNKQEEREYDKMMVKAKTSIPPKHSFNHNKDMPEAGFGKLPAGHSNSSDDASGSPNKASMRNGKGRNTSEVCSPRERRSPSRPKSCDPPNSISVTISIRYPNDCQSDATQDLSLIEDRCPDVKCPPNPNLCEEDSSSSSEDVDCDQFPPELAPSKCRPKSMRTDEIMQELQSQRRSTKRKATSNLHQPTGRKHQWYTFGENRIYCHMKDETEDSPMYYLDYLSITDRCPNGACDLKPEENSEMKSVGLLDSVERSRNRRNTNTGNKNTGEGKADGPQPIGRRHQWYSHGNNRVFCHMKNKRNESPSYYLDYPNLTERCPSGKHCFKPEKQSPRSRSERRSTHRASQQRRSRTEEDNVNNPTPGRSKTGAKSHRFQSENRGAQGTKLEKRSKTTTGYRKKEYIIPIGRRR</sequence>
<feature type="compositionally biased region" description="Polar residues" evidence="1">
    <location>
        <begin position="76"/>
        <end position="103"/>
    </location>
</feature>